<evidence type="ECO:0000256" key="2">
    <source>
        <dbReference type="ARBA" id="ARBA00010291"/>
    </source>
</evidence>
<dbReference type="InterPro" id="IPR011051">
    <property type="entry name" value="RmlC_Cupin_sf"/>
</dbReference>
<dbReference type="InterPro" id="IPR025974">
    <property type="entry name" value="Mif2/CENP-C_cupin"/>
</dbReference>
<dbReference type="GO" id="GO:0005634">
    <property type="term" value="C:nucleus"/>
    <property type="evidence" value="ECO:0007669"/>
    <property type="project" value="UniProtKB-SubCell"/>
</dbReference>
<dbReference type="GO" id="GO:0019237">
    <property type="term" value="F:centromeric DNA binding"/>
    <property type="evidence" value="ECO:0007669"/>
    <property type="project" value="InterPro"/>
</dbReference>
<feature type="domain" description="Mif2/CENP-C cupin" evidence="11">
    <location>
        <begin position="490"/>
        <end position="572"/>
    </location>
</feature>
<dbReference type="GO" id="GO:0000776">
    <property type="term" value="C:kinetochore"/>
    <property type="evidence" value="ECO:0007669"/>
    <property type="project" value="InterPro"/>
</dbReference>
<evidence type="ECO:0000256" key="6">
    <source>
        <dbReference type="ARBA" id="ARBA00064952"/>
    </source>
</evidence>
<dbReference type="PANTHER" id="PTHR16684">
    <property type="entry name" value="CENTROMERE PROTEIN C"/>
    <property type="match status" value="1"/>
</dbReference>
<feature type="compositionally biased region" description="Polar residues" evidence="10">
    <location>
        <begin position="139"/>
        <end position="151"/>
    </location>
</feature>
<comment type="function">
    <text evidence="5">Component of the CENPA-NAC (nucleosome-associated) complex, a complex that plays a central role in assembly of kinetochore proteins, mitotic progression and chromosome segregation. The CENPA-NAC complex recruits the CENPA-CAD (nucleosome distal) complex and may be involved in incorporation of newly synthesized CENPA into centromeres. CENPC recruits DNA methylation and DNMT3B to both centromeric and pericentromeric satellite repeats and regulates the histone code in these regions.</text>
</comment>
<comment type="subcellular location">
    <subcellularLocation>
        <location evidence="1">Nucleus</location>
    </subcellularLocation>
</comment>
<feature type="compositionally biased region" description="Basic and acidic residues" evidence="10">
    <location>
        <begin position="66"/>
        <end position="88"/>
    </location>
</feature>
<dbReference type="Proteomes" id="UP000648918">
    <property type="component" value="Unassembled WGS sequence"/>
</dbReference>
<evidence type="ECO:0000256" key="8">
    <source>
        <dbReference type="ARBA" id="ARBA00082151"/>
    </source>
</evidence>
<feature type="region of interest" description="Disordered" evidence="10">
    <location>
        <begin position="296"/>
        <end position="349"/>
    </location>
</feature>
<evidence type="ECO:0000256" key="1">
    <source>
        <dbReference type="ARBA" id="ARBA00004123"/>
    </source>
</evidence>
<dbReference type="OrthoDB" id="1939643at2759"/>
<dbReference type="GO" id="GO:0051382">
    <property type="term" value="P:kinetochore assembly"/>
    <property type="evidence" value="ECO:0007669"/>
    <property type="project" value="InterPro"/>
</dbReference>
<dbReference type="PANTHER" id="PTHR16684:SF11">
    <property type="entry name" value="CENTROMERE PROTEIN C"/>
    <property type="match status" value="1"/>
</dbReference>
<evidence type="ECO:0000259" key="11">
    <source>
        <dbReference type="Pfam" id="PF11699"/>
    </source>
</evidence>
<dbReference type="GO" id="GO:0005721">
    <property type="term" value="C:pericentric heterochromatin"/>
    <property type="evidence" value="ECO:0007669"/>
    <property type="project" value="UniProtKB-ARBA"/>
</dbReference>
<comment type="similarity">
    <text evidence="2">Belongs to the CENP-C/MIF2 family.</text>
</comment>
<keyword evidence="13" id="KW-1185">Reference proteome</keyword>
<feature type="compositionally biased region" description="Basic and acidic residues" evidence="10">
    <location>
        <begin position="162"/>
        <end position="176"/>
    </location>
</feature>
<proteinExistence type="inferred from homology"/>
<feature type="compositionally biased region" description="Basic and acidic residues" evidence="10">
    <location>
        <begin position="1"/>
        <end position="10"/>
    </location>
</feature>
<dbReference type="FunFam" id="2.60.120.10:FF:000033">
    <property type="entry name" value="Centromere protein C 1"/>
    <property type="match status" value="1"/>
</dbReference>
<name>A0A851YN72_9AVES</name>
<protein>
    <recommendedName>
        <fullName evidence="7">Centromere protein C</fullName>
    </recommendedName>
    <alternativeName>
        <fullName evidence="8">Centromere autoantigen C</fullName>
    </alternativeName>
    <alternativeName>
        <fullName evidence="9">Centromere protein C 1</fullName>
    </alternativeName>
</protein>
<dbReference type="Pfam" id="PF11699">
    <property type="entry name" value="CENP-C_C"/>
    <property type="match status" value="1"/>
</dbReference>
<evidence type="ECO:0000256" key="3">
    <source>
        <dbReference type="ARBA" id="ARBA00023125"/>
    </source>
</evidence>
<dbReference type="InterPro" id="IPR014710">
    <property type="entry name" value="RmlC-like_jellyroll"/>
</dbReference>
<reference evidence="12" key="1">
    <citation type="submission" date="2019-09" db="EMBL/GenBank/DDBJ databases">
        <title>Bird 10,000 Genomes (B10K) Project - Family phase.</title>
        <authorList>
            <person name="Zhang G."/>
        </authorList>
    </citation>
    <scope>NUCLEOTIDE SEQUENCE</scope>
    <source>
        <strain evidence="12">B10K-DU-024-03</strain>
        <tissue evidence="12">Muscle</tissue>
    </source>
</reference>
<evidence type="ECO:0000256" key="10">
    <source>
        <dbReference type="SAM" id="MobiDB-lite"/>
    </source>
</evidence>
<feature type="compositionally biased region" description="Basic residues" evidence="10">
    <location>
        <begin position="53"/>
        <end position="65"/>
    </location>
</feature>
<feature type="compositionally biased region" description="Basic residues" evidence="10">
    <location>
        <begin position="177"/>
        <end position="193"/>
    </location>
</feature>
<evidence type="ECO:0000256" key="5">
    <source>
        <dbReference type="ARBA" id="ARBA00053516"/>
    </source>
</evidence>
<dbReference type="EMBL" id="WBNJ01000034">
    <property type="protein sequence ID" value="NXD77419.1"/>
    <property type="molecule type" value="Genomic_DNA"/>
</dbReference>
<evidence type="ECO:0000313" key="13">
    <source>
        <dbReference type="Proteomes" id="UP000648918"/>
    </source>
</evidence>
<sequence>SEKEKTERKNGKTSKVQAGALTEQKVDDLDVGVRDFRGTAESDPASDSERKVLKSKRQNRTHVGKTKKDAVRQGSPNEKKDMSWKPEPEEMMSSPPGLQTKASRAEQCKTRVVPSNDSPVPSAEHQQEQAPKKIRRSFKNLQLVSKASQNLVRKKQTAQQKLPKDTVAKRLTETPGKKLKKSVKKRSTKKPQLQRKESSNSEPSEEELEREPVKLTEAFTPPSRRKLQPAASQKSRKSEKPNKVLQPLESLGPDNKTLIKALEYFLDSVKKSGKKQLPAESLGKLPQNIHRRMSEGVCSNPEDAESQADSDSSSVQGVARKKQKLSDVKRKSNKRKRNMPRGFLNAFSDSSEDLGFQGRPLLSDNAARHKIVMPTHTPNVRRTKRVRVKPLEYWRGERINYTMSSSGLVISGIMCPETKPHRKIKQRRDGHKQKMDETRSEIPATLDHTLADTSKPTIVLDPITNKEVLLKCINTDIRHECFFKDEAVEVYKNLNTSAFATGRLILKPLKEKGRQFVHMDTIAFHVIHGKIIFTLHETSYSLTTGSCFYVPAGNEYNIRNILNEESVLFFTQLK</sequence>
<evidence type="ECO:0000256" key="9">
    <source>
        <dbReference type="ARBA" id="ARBA00083562"/>
    </source>
</evidence>
<evidence type="ECO:0000313" key="12">
    <source>
        <dbReference type="EMBL" id="NXD77419.1"/>
    </source>
</evidence>
<organism evidence="12 13">
    <name type="scientific">Halcyon senegalensis</name>
    <dbReference type="NCBI Taxonomy" id="342381"/>
    <lineage>
        <taxon>Eukaryota</taxon>
        <taxon>Metazoa</taxon>
        <taxon>Chordata</taxon>
        <taxon>Craniata</taxon>
        <taxon>Vertebrata</taxon>
        <taxon>Euteleostomi</taxon>
        <taxon>Archelosauria</taxon>
        <taxon>Archosauria</taxon>
        <taxon>Dinosauria</taxon>
        <taxon>Saurischia</taxon>
        <taxon>Theropoda</taxon>
        <taxon>Coelurosauria</taxon>
        <taxon>Aves</taxon>
        <taxon>Neognathae</taxon>
        <taxon>Neoaves</taxon>
        <taxon>Telluraves</taxon>
        <taxon>Coraciimorphae</taxon>
        <taxon>Coraciiformes</taxon>
        <taxon>Alcedinidae</taxon>
        <taxon>Halcyon</taxon>
    </lineage>
</organism>
<comment type="subunit">
    <text evidence="6">Oligomer. Component of the CENPA-NAC complex, at least composed of CENPA, CENPC, CENPH, CENPM, CENPN, CENPT and CENPU. The CENPA-NAC complex interacts with the CENPA-CAD complex, composed of CENPI, CENPK, CENPL, CENPO, CENPP, CENPQ, CENPR and CENPS. Binds to DAXX. Interacts with DNMT3B. Interacts directly with CENPA. Identified in a centromere complex containing histones H2A, H2B and H4, and at least CENPA, CENPB, CENPC, CENPT, CENPN, HJURP, SUPT16H, SSRP1 and RSF1. Interacts with MEIKIN.</text>
</comment>
<evidence type="ECO:0000256" key="7">
    <source>
        <dbReference type="ARBA" id="ARBA00068530"/>
    </source>
</evidence>
<comment type="caution">
    <text evidence="12">The sequence shown here is derived from an EMBL/GenBank/DDBJ whole genome shotgun (WGS) entry which is preliminary data.</text>
</comment>
<dbReference type="Gene3D" id="2.60.120.10">
    <property type="entry name" value="Jelly Rolls"/>
    <property type="match status" value="1"/>
</dbReference>
<feature type="non-terminal residue" evidence="12">
    <location>
        <position position="1"/>
    </location>
</feature>
<accession>A0A851YN72</accession>
<dbReference type="SUPFAM" id="SSF51182">
    <property type="entry name" value="RmlC-like cupins"/>
    <property type="match status" value="1"/>
</dbReference>
<dbReference type="InterPro" id="IPR028386">
    <property type="entry name" value="CENP-C/Mif2/cnp3"/>
</dbReference>
<dbReference type="GO" id="GO:0051455">
    <property type="term" value="P:spindle attachment to meiosis I kinetochore"/>
    <property type="evidence" value="ECO:0007669"/>
    <property type="project" value="TreeGrafter"/>
</dbReference>
<keyword evidence="3" id="KW-0238">DNA-binding</keyword>
<evidence type="ECO:0000256" key="4">
    <source>
        <dbReference type="ARBA" id="ARBA00023242"/>
    </source>
</evidence>
<keyword evidence="4" id="KW-0539">Nucleus</keyword>
<feature type="region of interest" description="Disordered" evidence="10">
    <location>
        <begin position="1"/>
        <end position="253"/>
    </location>
</feature>
<feature type="compositionally biased region" description="Low complexity" evidence="10">
    <location>
        <begin position="309"/>
        <end position="318"/>
    </location>
</feature>
<dbReference type="AlphaFoldDB" id="A0A851YN72"/>
<feature type="non-terminal residue" evidence="12">
    <location>
        <position position="574"/>
    </location>
</feature>
<feature type="compositionally biased region" description="Basic and acidic residues" evidence="10">
    <location>
        <begin position="24"/>
        <end position="40"/>
    </location>
</feature>
<dbReference type="GO" id="GO:0051315">
    <property type="term" value="P:attachment of mitotic spindle microtubules to kinetochore"/>
    <property type="evidence" value="ECO:0007669"/>
    <property type="project" value="TreeGrafter"/>
</dbReference>
<gene>
    <name evidence="12" type="primary">Cenpc</name>
    <name evidence="12" type="ORF">HALSEN_R10688</name>
</gene>